<protein>
    <submittedName>
        <fullName evidence="1">Uncharacterized protein</fullName>
    </submittedName>
</protein>
<comment type="caution">
    <text evidence="1">The sequence shown here is derived from an EMBL/GenBank/DDBJ whole genome shotgun (WGS) entry which is preliminary data.</text>
</comment>
<evidence type="ECO:0000313" key="2">
    <source>
        <dbReference type="Proteomes" id="UP001558613"/>
    </source>
</evidence>
<accession>A0ABR3M8B9</accession>
<evidence type="ECO:0000313" key="1">
    <source>
        <dbReference type="EMBL" id="KAL1261350.1"/>
    </source>
</evidence>
<reference evidence="1 2" key="1">
    <citation type="submission" date="2023-09" db="EMBL/GenBank/DDBJ databases">
        <authorList>
            <person name="Wang M."/>
        </authorList>
    </citation>
    <scope>NUCLEOTIDE SEQUENCE [LARGE SCALE GENOMIC DNA]</scope>
    <source>
        <strain evidence="1">GT-2023</strain>
        <tissue evidence="1">Liver</tissue>
    </source>
</reference>
<dbReference type="Proteomes" id="UP001558613">
    <property type="component" value="Unassembled WGS sequence"/>
</dbReference>
<organism evidence="1 2">
    <name type="scientific">Cirrhinus molitorella</name>
    <name type="common">mud carp</name>
    <dbReference type="NCBI Taxonomy" id="172907"/>
    <lineage>
        <taxon>Eukaryota</taxon>
        <taxon>Metazoa</taxon>
        <taxon>Chordata</taxon>
        <taxon>Craniata</taxon>
        <taxon>Vertebrata</taxon>
        <taxon>Euteleostomi</taxon>
        <taxon>Actinopterygii</taxon>
        <taxon>Neopterygii</taxon>
        <taxon>Teleostei</taxon>
        <taxon>Ostariophysi</taxon>
        <taxon>Cypriniformes</taxon>
        <taxon>Cyprinidae</taxon>
        <taxon>Labeoninae</taxon>
        <taxon>Labeonini</taxon>
        <taxon>Cirrhinus</taxon>
    </lineage>
</organism>
<dbReference type="EMBL" id="JAYMGO010000014">
    <property type="protein sequence ID" value="KAL1261350.1"/>
    <property type="molecule type" value="Genomic_DNA"/>
</dbReference>
<gene>
    <name evidence="1" type="ORF">QQF64_006615</name>
</gene>
<name>A0ABR3M8B9_9TELE</name>
<proteinExistence type="predicted"/>
<sequence>MDTPLNQIDINDGPKFRLNTLYLAVKVMQHVQQANIPVAILTDFHVCCQNFLRVACGEIRKRFDFYDALLTQIAWLSPATATDAKAGRRVSVFASPHATSATVD</sequence>
<keyword evidence="2" id="KW-1185">Reference proteome</keyword>